<dbReference type="SUPFAM" id="SSF55874">
    <property type="entry name" value="ATPase domain of HSP90 chaperone/DNA topoisomerase II/histidine kinase"/>
    <property type="match status" value="1"/>
</dbReference>
<dbReference type="InterPro" id="IPR005467">
    <property type="entry name" value="His_kinase_dom"/>
</dbReference>
<feature type="domain" description="Histidine kinase" evidence="10">
    <location>
        <begin position="219"/>
        <end position="412"/>
    </location>
</feature>
<comment type="catalytic activity">
    <reaction evidence="1">
        <text>ATP + protein L-histidine = ADP + protein N-phospho-L-histidine.</text>
        <dbReference type="EC" id="2.7.13.3"/>
    </reaction>
</comment>
<evidence type="ECO:0000256" key="1">
    <source>
        <dbReference type="ARBA" id="ARBA00000085"/>
    </source>
</evidence>
<dbReference type="Pfam" id="PF02518">
    <property type="entry name" value="HATPase_c"/>
    <property type="match status" value="1"/>
</dbReference>
<evidence type="ECO:0000256" key="3">
    <source>
        <dbReference type="ARBA" id="ARBA00022553"/>
    </source>
</evidence>
<dbReference type="InterPro" id="IPR036890">
    <property type="entry name" value="HATPase_C_sf"/>
</dbReference>
<evidence type="ECO:0000259" key="10">
    <source>
        <dbReference type="PROSITE" id="PS50109"/>
    </source>
</evidence>
<name>A0A0E3BPS6_9BURK</name>
<dbReference type="InterPro" id="IPR003594">
    <property type="entry name" value="HATPase_dom"/>
</dbReference>
<dbReference type="InterPro" id="IPR011712">
    <property type="entry name" value="Sig_transdc_His_kin_sub3_dim/P"/>
</dbReference>
<keyword evidence="9" id="KW-0472">Membrane</keyword>
<dbReference type="GO" id="GO:0005524">
    <property type="term" value="F:ATP binding"/>
    <property type="evidence" value="ECO:0007669"/>
    <property type="project" value="UniProtKB-KW"/>
</dbReference>
<keyword evidence="3" id="KW-0597">Phosphoprotein</keyword>
<keyword evidence="5" id="KW-0547">Nucleotide-binding</keyword>
<reference evidence="11 12" key="1">
    <citation type="submission" date="2013-09" db="EMBL/GenBank/DDBJ databases">
        <title>High correlation between genotypes and phenotypes of environmental bacteria Comamonas testosteroni strains.</title>
        <authorList>
            <person name="Liu L."/>
            <person name="Zhu W."/>
            <person name="Xia X."/>
            <person name="Xu B."/>
            <person name="Luo M."/>
            <person name="Wang G."/>
        </authorList>
    </citation>
    <scope>NUCLEOTIDE SEQUENCE [LARGE SCALE GENOMIC DNA]</scope>
    <source>
        <strain evidence="11 12">JL14</strain>
    </source>
</reference>
<dbReference type="SMART" id="SM00387">
    <property type="entry name" value="HATPase_c"/>
    <property type="match status" value="1"/>
</dbReference>
<dbReference type="AlphaFoldDB" id="A0A0E3BPS6"/>
<keyword evidence="9" id="KW-1133">Transmembrane helix</keyword>
<dbReference type="CDD" id="cd19410">
    <property type="entry name" value="HK9-like_sensor"/>
    <property type="match status" value="1"/>
</dbReference>
<organism evidence="11 12">
    <name type="scientific">Comamonas thiooxydans</name>
    <dbReference type="NCBI Taxonomy" id="363952"/>
    <lineage>
        <taxon>Bacteria</taxon>
        <taxon>Pseudomonadati</taxon>
        <taxon>Pseudomonadota</taxon>
        <taxon>Betaproteobacteria</taxon>
        <taxon>Burkholderiales</taxon>
        <taxon>Comamonadaceae</taxon>
        <taxon>Comamonas</taxon>
    </lineage>
</organism>
<evidence type="ECO:0000256" key="2">
    <source>
        <dbReference type="ARBA" id="ARBA00012438"/>
    </source>
</evidence>
<dbReference type="Pfam" id="PF07730">
    <property type="entry name" value="HisKA_3"/>
    <property type="match status" value="1"/>
</dbReference>
<evidence type="ECO:0000256" key="9">
    <source>
        <dbReference type="SAM" id="Phobius"/>
    </source>
</evidence>
<keyword evidence="6 11" id="KW-0418">Kinase</keyword>
<evidence type="ECO:0000313" key="12">
    <source>
        <dbReference type="Proteomes" id="UP000029567"/>
    </source>
</evidence>
<keyword evidence="8" id="KW-0902">Two-component regulatory system</keyword>
<proteinExistence type="predicted"/>
<sequence>MQALDTLTKTQATRAKLNLLMQQMLDAETGLRGYLLTGEERYLEPYNSASAAISSSMDDLRGIFIMDPKELATFTPLARQVERKTSEMELSLRLYRQGNDEAWRFVMFTDVGMENMDAIRGHIKTLMDSIDQRVKSNLADIEQTLGLSRLGIATVTALGILGFFMYLRQANALQHSHQREQEIQRDERNRLEEVVRDRTAALTELATHLQQVREDERAHLARELHDELGSLLTAAKLDVARLKSKIDTSTPDVSERITHLIETLNSGIALKRRIIEDLRPSSLSNLGLTTALEILTREFGERSNIEVECSLEQVDLPESTQLTVYRVVQESLTNIGKYARASHVIVTVHNYPTYVAVQIQDDGQGFETASMRPNSHGLAGMKHRVEAVGGRLTVASQLGKGTTISAVIPLTMAST</sequence>
<evidence type="ECO:0000256" key="4">
    <source>
        <dbReference type="ARBA" id="ARBA00022679"/>
    </source>
</evidence>
<protein>
    <recommendedName>
        <fullName evidence="2">histidine kinase</fullName>
        <ecNumber evidence="2">2.7.13.3</ecNumber>
    </recommendedName>
</protein>
<evidence type="ECO:0000256" key="8">
    <source>
        <dbReference type="ARBA" id="ARBA00023012"/>
    </source>
</evidence>
<dbReference type="PANTHER" id="PTHR24421:SF10">
    <property type="entry name" value="NITRATE_NITRITE SENSOR PROTEIN NARQ"/>
    <property type="match status" value="1"/>
</dbReference>
<keyword evidence="9" id="KW-0812">Transmembrane</keyword>
<keyword evidence="4" id="KW-0808">Transferase</keyword>
<evidence type="ECO:0000256" key="5">
    <source>
        <dbReference type="ARBA" id="ARBA00022741"/>
    </source>
</evidence>
<dbReference type="GO" id="GO:0016020">
    <property type="term" value="C:membrane"/>
    <property type="evidence" value="ECO:0007669"/>
    <property type="project" value="InterPro"/>
</dbReference>
<dbReference type="Gene3D" id="1.20.5.1930">
    <property type="match status" value="1"/>
</dbReference>
<accession>A0A0E3BPS6</accession>
<evidence type="ECO:0000256" key="6">
    <source>
        <dbReference type="ARBA" id="ARBA00022777"/>
    </source>
</evidence>
<dbReference type="Gene3D" id="3.30.565.10">
    <property type="entry name" value="Histidine kinase-like ATPase, C-terminal domain"/>
    <property type="match status" value="1"/>
</dbReference>
<dbReference type="InterPro" id="IPR050482">
    <property type="entry name" value="Sensor_HK_TwoCompSys"/>
</dbReference>
<keyword evidence="7" id="KW-0067">ATP-binding</keyword>
<dbReference type="PANTHER" id="PTHR24421">
    <property type="entry name" value="NITRATE/NITRITE SENSOR PROTEIN NARX-RELATED"/>
    <property type="match status" value="1"/>
</dbReference>
<evidence type="ECO:0000256" key="7">
    <source>
        <dbReference type="ARBA" id="ARBA00022840"/>
    </source>
</evidence>
<dbReference type="EC" id="2.7.13.3" evidence="2"/>
<dbReference type="InterPro" id="IPR007891">
    <property type="entry name" value="CHASE3"/>
</dbReference>
<comment type="caution">
    <text evidence="11">The sequence shown here is derived from an EMBL/GenBank/DDBJ whole genome shotgun (WGS) entry which is preliminary data.</text>
</comment>
<dbReference type="PROSITE" id="PS50109">
    <property type="entry name" value="HIS_KIN"/>
    <property type="match status" value="1"/>
</dbReference>
<dbReference type="EMBL" id="AWTN01000035">
    <property type="protein sequence ID" value="KGG97324.1"/>
    <property type="molecule type" value="Genomic_DNA"/>
</dbReference>
<dbReference type="GO" id="GO:0000155">
    <property type="term" value="F:phosphorelay sensor kinase activity"/>
    <property type="evidence" value="ECO:0007669"/>
    <property type="project" value="InterPro"/>
</dbReference>
<dbReference type="CDD" id="cd16917">
    <property type="entry name" value="HATPase_UhpB-NarQ-NarX-like"/>
    <property type="match status" value="1"/>
</dbReference>
<evidence type="ECO:0000313" key="11">
    <source>
        <dbReference type="EMBL" id="KGG97324.1"/>
    </source>
</evidence>
<dbReference type="GO" id="GO:0046983">
    <property type="term" value="F:protein dimerization activity"/>
    <property type="evidence" value="ECO:0007669"/>
    <property type="project" value="InterPro"/>
</dbReference>
<feature type="transmembrane region" description="Helical" evidence="9">
    <location>
        <begin position="146"/>
        <end position="167"/>
    </location>
</feature>
<dbReference type="Pfam" id="PF05227">
    <property type="entry name" value="CHASE3"/>
    <property type="match status" value="1"/>
</dbReference>
<dbReference type="Proteomes" id="UP000029567">
    <property type="component" value="Unassembled WGS sequence"/>
</dbReference>
<gene>
    <name evidence="11" type="ORF">P245_05275</name>
</gene>